<protein>
    <submittedName>
        <fullName evidence="1">ABC transporter domain-containing protein</fullName>
    </submittedName>
</protein>
<sequence>LFTIQDNVRFLPNAPIYSRMALRDDLRVAYTEALRVAQPSVPYKKLWAVKQSVKGTAVGGEPSVGCQILLLPKTPNSASLGSSFAVLPTTSINHKTHFTWLSTFLEYSGRFF</sequence>
<proteinExistence type="predicted"/>
<dbReference type="AlphaFoldDB" id="A0A0N4WHK5"/>
<evidence type="ECO:0000313" key="1">
    <source>
        <dbReference type="WBParaSite" id="HPLM_0001037601-mRNA-1"/>
    </source>
</evidence>
<dbReference type="WBParaSite" id="HPLM_0001037601-mRNA-1">
    <property type="protein sequence ID" value="HPLM_0001037601-mRNA-1"/>
    <property type="gene ID" value="HPLM_0001037601"/>
</dbReference>
<reference evidence="1" key="1">
    <citation type="submission" date="2017-02" db="UniProtKB">
        <authorList>
            <consortium name="WormBaseParasite"/>
        </authorList>
    </citation>
    <scope>IDENTIFICATION</scope>
</reference>
<accession>A0A0N4WHK5</accession>
<name>A0A0N4WHK5_HAEPC</name>
<organism evidence="1">
    <name type="scientific">Haemonchus placei</name>
    <name type="common">Barber's pole worm</name>
    <dbReference type="NCBI Taxonomy" id="6290"/>
    <lineage>
        <taxon>Eukaryota</taxon>
        <taxon>Metazoa</taxon>
        <taxon>Ecdysozoa</taxon>
        <taxon>Nematoda</taxon>
        <taxon>Chromadorea</taxon>
        <taxon>Rhabditida</taxon>
        <taxon>Rhabditina</taxon>
        <taxon>Rhabditomorpha</taxon>
        <taxon>Strongyloidea</taxon>
        <taxon>Trichostrongylidae</taxon>
        <taxon>Haemonchus</taxon>
    </lineage>
</organism>